<proteinExistence type="evidence at transcript level"/>
<feature type="chain" id="PRO_5001518109" evidence="1">
    <location>
        <begin position="22"/>
        <end position="240"/>
    </location>
</feature>
<protein>
    <submittedName>
        <fullName evidence="2">Putative secreted protein</fullName>
    </submittedName>
</protein>
<name>A0A023G366_AMBTT</name>
<dbReference type="EMBL" id="GBBM01007204">
    <property type="protein sequence ID" value="JAC28214.1"/>
    <property type="molecule type" value="mRNA"/>
</dbReference>
<organism evidence="2">
    <name type="scientific">Amblyomma triste</name>
    <name type="common">Neotropical tick</name>
    <dbReference type="NCBI Taxonomy" id="251400"/>
    <lineage>
        <taxon>Eukaryota</taxon>
        <taxon>Metazoa</taxon>
        <taxon>Ecdysozoa</taxon>
        <taxon>Arthropoda</taxon>
        <taxon>Chelicerata</taxon>
        <taxon>Arachnida</taxon>
        <taxon>Acari</taxon>
        <taxon>Parasitiformes</taxon>
        <taxon>Ixodida</taxon>
        <taxon>Ixodoidea</taxon>
        <taxon>Ixodidae</taxon>
        <taxon>Amblyomminae</taxon>
        <taxon>Amblyomma</taxon>
    </lineage>
</organism>
<evidence type="ECO:0000256" key="1">
    <source>
        <dbReference type="SAM" id="SignalP"/>
    </source>
</evidence>
<accession>A0A023G366</accession>
<evidence type="ECO:0000313" key="2">
    <source>
        <dbReference type="EMBL" id="JAC28214.1"/>
    </source>
</evidence>
<dbReference type="AlphaFoldDB" id="A0A023G366"/>
<reference evidence="2" key="1">
    <citation type="submission" date="2014-03" db="EMBL/GenBank/DDBJ databases">
        <title>The sialotranscriptome of Amblyomma triste, Amblyomma parvum and Amblyomma cajennense ticks, uncovered by 454-based RNA-seq.</title>
        <authorList>
            <person name="Garcia G.R."/>
            <person name="Gardinassi L.G."/>
            <person name="Ribeiro J.M."/>
            <person name="Anatriello E."/>
            <person name="Ferreira B.R."/>
            <person name="Moreira H.N."/>
            <person name="Mafra C."/>
            <person name="Olegario M.M."/>
            <person name="Szabo P.J."/>
            <person name="Miranda-Santos I.K."/>
            <person name="Maruyama S.R."/>
        </authorList>
    </citation>
    <scope>NUCLEOTIDE SEQUENCE</scope>
    <source>
        <strain evidence="2">Mato Grasso do Sul</strain>
        <tissue evidence="2">Salivary glands</tissue>
    </source>
</reference>
<keyword evidence="1" id="KW-0732">Signal</keyword>
<feature type="signal peptide" evidence="1">
    <location>
        <begin position="1"/>
        <end position="21"/>
    </location>
</feature>
<sequence length="240" mass="26560">MNLATLTLISVVIFNLDGNLANEADSAISEVADSESADVEILLKNRKIVETLFEEEKLYALSVGSHPNGSSFVQCIESVIEKDFQGNWARRTMGDSSTKIEKVDVIVSLGKPSMIVKIKENADKALTARGEQEKKSIEEGASESATAAAQVATSPMFSEYGEWFSVKHVDSNCVFLESVQCTKGESKLMLWMKSTNNGHTDTRNCIKRFRGALENVPRRFEFPQGDDNCNRFSVLLVNHI</sequence>